<protein>
    <submittedName>
        <fullName evidence="3">LAFE_0C07426g1_1</fullName>
    </submittedName>
</protein>
<proteinExistence type="predicted"/>
<dbReference type="STRING" id="4955.A0A1G4M9Z8"/>
<feature type="region of interest" description="Disordered" evidence="1">
    <location>
        <begin position="19"/>
        <end position="142"/>
    </location>
</feature>
<gene>
    <name evidence="3" type="ORF">LAFE_0C07426G</name>
</gene>
<sequence length="335" mass="36636">MARDAVLTDRAVKLLIRQRGSARRTVDRGVEISPLKRLRASHSRPPAASPGPPNLDNLSPAAAAGSEPHWLPETPGLDAPSLPAASKLQESQQAPETPGLGPAPFDASPAPFEASPVHFDASPAPFDPPGQPGVGSPRRSPLPLPAYDFSDVPVARLSSSVTSITSIDVLVALFHALFEDQLIPQSYANFETASSGPEKLMYKLDIKVFSTFLEKVLADLRDILDINISNNELCFRLKQVLRAKHDLTEALLLVRQETHQLEMRADDSHDLDDLRRKLALNEKLHQLSRDIALPPTTPALSPLGPELDDFLHLMDPYNGVLARLQALNRKLEEML</sequence>
<dbReference type="EMBL" id="LT598485">
    <property type="protein sequence ID" value="SCW00584.1"/>
    <property type="molecule type" value="Genomic_DNA"/>
</dbReference>
<organism evidence="3 4">
    <name type="scientific">Lachancea fermentati</name>
    <name type="common">Zygosaccharomyces fermentati</name>
    <dbReference type="NCBI Taxonomy" id="4955"/>
    <lineage>
        <taxon>Eukaryota</taxon>
        <taxon>Fungi</taxon>
        <taxon>Dikarya</taxon>
        <taxon>Ascomycota</taxon>
        <taxon>Saccharomycotina</taxon>
        <taxon>Saccharomycetes</taxon>
        <taxon>Saccharomycetales</taxon>
        <taxon>Saccharomycetaceae</taxon>
        <taxon>Lachancea</taxon>
    </lineage>
</organism>
<feature type="domain" description="Inner kinetochore subunit AME1" evidence="2">
    <location>
        <begin position="145"/>
        <end position="334"/>
    </location>
</feature>
<evidence type="ECO:0000256" key="1">
    <source>
        <dbReference type="SAM" id="MobiDB-lite"/>
    </source>
</evidence>
<dbReference type="InterPro" id="IPR048743">
    <property type="entry name" value="AME1"/>
</dbReference>
<keyword evidence="4" id="KW-1185">Reference proteome</keyword>
<dbReference type="AlphaFoldDB" id="A0A1G4M9Z8"/>
<name>A0A1G4M9Z8_LACFM</name>
<evidence type="ECO:0000313" key="4">
    <source>
        <dbReference type="Proteomes" id="UP000190831"/>
    </source>
</evidence>
<dbReference type="Proteomes" id="UP000190831">
    <property type="component" value="Chromosome C"/>
</dbReference>
<dbReference type="OMA" id="CYQMKQI"/>
<dbReference type="OrthoDB" id="4067487at2759"/>
<dbReference type="Pfam" id="PF20994">
    <property type="entry name" value="CENPU"/>
    <property type="match status" value="1"/>
</dbReference>
<accession>A0A1G4M9Z8</accession>
<reference evidence="3 4" key="1">
    <citation type="submission" date="2016-03" db="EMBL/GenBank/DDBJ databases">
        <authorList>
            <person name="Devillers H."/>
        </authorList>
    </citation>
    <scope>NUCLEOTIDE SEQUENCE [LARGE SCALE GENOMIC DNA]</scope>
    <source>
        <strain evidence="3">CBS 6772</strain>
    </source>
</reference>
<evidence type="ECO:0000259" key="2">
    <source>
        <dbReference type="Pfam" id="PF20994"/>
    </source>
</evidence>
<evidence type="ECO:0000313" key="3">
    <source>
        <dbReference type="EMBL" id="SCW00584.1"/>
    </source>
</evidence>